<evidence type="ECO:0000256" key="6">
    <source>
        <dbReference type="ARBA" id="ARBA00023235"/>
    </source>
</evidence>
<dbReference type="RefSeq" id="WP_264070053.1">
    <property type="nucleotide sequence ID" value="NZ_JACKTY010000037.1"/>
</dbReference>
<comment type="subcellular location">
    <subcellularLocation>
        <location evidence="8">Cytoplasm</location>
    </subcellularLocation>
</comment>
<feature type="binding site" evidence="8">
    <location>
        <position position="167"/>
    </location>
    <ligand>
        <name>substrate</name>
    </ligand>
</feature>
<feature type="binding site" evidence="8">
    <location>
        <begin position="92"/>
        <end position="93"/>
    </location>
    <ligand>
        <name>substrate</name>
    </ligand>
</feature>
<keyword evidence="6 8" id="KW-0413">Isomerase</keyword>
<evidence type="ECO:0000313" key="11">
    <source>
        <dbReference type="Proteomes" id="UP001526201"/>
    </source>
</evidence>
<keyword evidence="5 8" id="KW-0457">Lysine biosynthesis</keyword>
<comment type="function">
    <text evidence="8">Catalyzes the stereoinversion of LL-2,6-diaminopimelate (L,L-DAP) to meso-diaminopimelate (meso-DAP), a precursor of L-lysine and an essential component of the bacterial peptidoglycan.</text>
</comment>
<evidence type="ECO:0000256" key="9">
    <source>
        <dbReference type="PROSITE-ProRule" id="PRU10125"/>
    </source>
</evidence>
<feature type="binding site" evidence="8">
    <location>
        <begin position="221"/>
        <end position="222"/>
    </location>
    <ligand>
        <name>substrate</name>
    </ligand>
</feature>
<comment type="pathway">
    <text evidence="1 8">Amino-acid biosynthesis; L-lysine biosynthesis via DAP pathway; DL-2,6-diaminopimelate from LL-2,6-diaminopimelate: step 1/1.</text>
</comment>
<gene>
    <name evidence="8" type="primary">dapF</name>
    <name evidence="10" type="ORF">H7J73_22910</name>
</gene>
<dbReference type="InterPro" id="IPR018510">
    <property type="entry name" value="DAP_epimerase_AS"/>
</dbReference>
<dbReference type="Gene3D" id="3.10.310.10">
    <property type="entry name" value="Diaminopimelate Epimerase, Chain A, domain 1"/>
    <property type="match status" value="2"/>
</dbReference>
<dbReference type="EC" id="5.1.1.7" evidence="3 8"/>
<feature type="active site" evidence="9">
    <location>
        <position position="91"/>
    </location>
</feature>
<evidence type="ECO:0000256" key="8">
    <source>
        <dbReference type="HAMAP-Rule" id="MF_00197"/>
    </source>
</evidence>
<keyword evidence="8" id="KW-0963">Cytoplasm</keyword>
<feature type="site" description="Could be important to modulate the pK values of the two catalytic cysteine residues" evidence="8">
    <location>
        <position position="221"/>
    </location>
</feature>
<keyword evidence="11" id="KW-1185">Reference proteome</keyword>
<feature type="binding site" evidence="8">
    <location>
        <position position="11"/>
    </location>
    <ligand>
        <name>substrate</name>
    </ligand>
</feature>
<evidence type="ECO:0000256" key="3">
    <source>
        <dbReference type="ARBA" id="ARBA00013080"/>
    </source>
</evidence>
<comment type="caution">
    <text evidence="8">Lacks conserved residue(s) required for the propagation of feature annotation.</text>
</comment>
<accession>A0ABT3CHD7</accession>
<keyword evidence="4 8" id="KW-0028">Amino-acid biosynthesis</keyword>
<evidence type="ECO:0000256" key="5">
    <source>
        <dbReference type="ARBA" id="ARBA00023154"/>
    </source>
</evidence>
<dbReference type="PROSITE" id="PS01326">
    <property type="entry name" value="DAP_EPIMERASE"/>
    <property type="match status" value="1"/>
</dbReference>
<dbReference type="PANTHER" id="PTHR31689">
    <property type="entry name" value="DIAMINOPIMELATE EPIMERASE, CHLOROPLASTIC"/>
    <property type="match status" value="1"/>
</dbReference>
<feature type="binding site" evidence="8">
    <location>
        <begin position="231"/>
        <end position="232"/>
    </location>
    <ligand>
        <name>substrate</name>
    </ligand>
</feature>
<comment type="subunit">
    <text evidence="8">Homodimer.</text>
</comment>
<dbReference type="Pfam" id="PF01678">
    <property type="entry name" value="DAP_epimerase"/>
    <property type="match status" value="2"/>
</dbReference>
<dbReference type="InterPro" id="IPR001653">
    <property type="entry name" value="DAP_epimerase_DapF"/>
</dbReference>
<comment type="caution">
    <text evidence="10">The sequence shown here is derived from an EMBL/GenBank/DDBJ whole genome shotgun (WGS) entry which is preliminary data.</text>
</comment>
<feature type="active site" description="Proton acceptor" evidence="8">
    <location>
        <position position="230"/>
    </location>
</feature>
<name>A0ABT3CHD7_9MYCO</name>
<dbReference type="PANTHER" id="PTHR31689:SF0">
    <property type="entry name" value="DIAMINOPIMELATE EPIMERASE"/>
    <property type="match status" value="1"/>
</dbReference>
<dbReference type="EMBL" id="JACKTY010000037">
    <property type="protein sequence ID" value="MCV7228872.1"/>
    <property type="molecule type" value="Genomic_DNA"/>
</dbReference>
<comment type="catalytic activity">
    <reaction evidence="7 8">
        <text>(2S,6S)-2,6-diaminopimelate = meso-2,6-diaminopimelate</text>
        <dbReference type="Rhea" id="RHEA:15393"/>
        <dbReference type="ChEBI" id="CHEBI:57609"/>
        <dbReference type="ChEBI" id="CHEBI:57791"/>
        <dbReference type="EC" id="5.1.1.7"/>
    </reaction>
</comment>
<comment type="similarity">
    <text evidence="2 8">Belongs to the diaminopimelate epimerase family.</text>
</comment>
<sequence length="293" mass="30345">MNFAKGHGTQNDFVLLPDLSARLSLAPAAVAALCDRRRGLGADGVLRVTTAGAAQAAGVFERLAGDLPEGVSADDWYMDYRNADGSIAQMCGNGVRVFAHYLRASGLENRSEFVVGSLAGPRPVTLHSFDDVRADVTVDMGKANQLGIGTATVGGRTFTGLGVDVGNPHLACVDAALTVDDLASLDVAAPVHFDPSQFPDGVNIEVLTAPVEGVVTMRVHERGVGETRSCGTGTVAAAVAALRHLGSDTGALAVRIPGGQVTVTVTDATSYLRGPAELVAHGELSDDWWSRQA</sequence>
<feature type="site" description="Could be important to modulate the pK values of the two catalytic cysteine residues" evidence="8">
    <location>
        <position position="169"/>
    </location>
</feature>
<organism evidence="10 11">
    <name type="scientific">Mycolicibacterium komossense</name>
    <dbReference type="NCBI Taxonomy" id="1779"/>
    <lineage>
        <taxon>Bacteria</taxon>
        <taxon>Bacillati</taxon>
        <taxon>Actinomycetota</taxon>
        <taxon>Actinomycetes</taxon>
        <taxon>Mycobacteriales</taxon>
        <taxon>Mycobacteriaceae</taxon>
        <taxon>Mycolicibacterium</taxon>
    </lineage>
</organism>
<dbReference type="GO" id="GO:0008837">
    <property type="term" value="F:diaminopimelate epimerase activity"/>
    <property type="evidence" value="ECO:0007669"/>
    <property type="project" value="UniProtKB-EC"/>
</dbReference>
<dbReference type="NCBIfam" id="TIGR00652">
    <property type="entry name" value="DapF"/>
    <property type="match status" value="1"/>
</dbReference>
<proteinExistence type="inferred from homology"/>
<dbReference type="Proteomes" id="UP001526201">
    <property type="component" value="Unassembled WGS sequence"/>
</dbReference>
<feature type="active site" description="Proton donor" evidence="8">
    <location>
        <position position="91"/>
    </location>
</feature>
<feature type="binding site" evidence="8">
    <location>
        <position position="203"/>
    </location>
    <ligand>
        <name>substrate</name>
    </ligand>
</feature>
<evidence type="ECO:0000256" key="2">
    <source>
        <dbReference type="ARBA" id="ARBA00010219"/>
    </source>
</evidence>
<feature type="binding site" evidence="8">
    <location>
        <position position="82"/>
    </location>
    <ligand>
        <name>substrate</name>
    </ligand>
</feature>
<protein>
    <recommendedName>
        <fullName evidence="3 8">Diaminopimelate epimerase</fullName>
        <shortName evidence="8">DAP epimerase</shortName>
        <ecNumber evidence="3 8">5.1.1.7</ecNumber>
    </recommendedName>
    <alternativeName>
        <fullName evidence="8">PLP-independent amino acid racemase</fullName>
    </alternativeName>
</protein>
<evidence type="ECO:0000256" key="1">
    <source>
        <dbReference type="ARBA" id="ARBA00005196"/>
    </source>
</evidence>
<evidence type="ECO:0000256" key="4">
    <source>
        <dbReference type="ARBA" id="ARBA00022605"/>
    </source>
</evidence>
<evidence type="ECO:0000313" key="10">
    <source>
        <dbReference type="EMBL" id="MCV7228872.1"/>
    </source>
</evidence>
<dbReference type="SUPFAM" id="SSF54506">
    <property type="entry name" value="Diaminopimelate epimerase-like"/>
    <property type="match status" value="2"/>
</dbReference>
<reference evidence="10 11" key="1">
    <citation type="journal article" date="2022" name="BMC Genomics">
        <title>Comparative genome analysis of mycobacteria focusing on tRNA and non-coding RNA.</title>
        <authorList>
            <person name="Behra P.R.K."/>
            <person name="Pettersson B.M.F."/>
            <person name="Ramesh M."/>
            <person name="Das S."/>
            <person name="Dasgupta S."/>
            <person name="Kirsebom L.A."/>
        </authorList>
    </citation>
    <scope>NUCLEOTIDE SEQUENCE [LARGE SCALE GENOMIC DNA]</scope>
    <source>
        <strain evidence="10 11">DSM 44078</strain>
    </source>
</reference>
<dbReference type="HAMAP" id="MF_00197">
    <property type="entry name" value="DAP_epimerase"/>
    <property type="match status" value="1"/>
</dbReference>
<evidence type="ECO:0000256" key="7">
    <source>
        <dbReference type="ARBA" id="ARBA00051712"/>
    </source>
</evidence>